<accession>A0A4V3JKZ2</accession>
<organism evidence="1 3">
    <name type="scientific">Leptospira bourretii</name>
    <dbReference type="NCBI Taxonomy" id="2484962"/>
    <lineage>
        <taxon>Bacteria</taxon>
        <taxon>Pseudomonadati</taxon>
        <taxon>Spirochaetota</taxon>
        <taxon>Spirochaetia</taxon>
        <taxon>Leptospirales</taxon>
        <taxon>Leptospiraceae</taxon>
        <taxon>Leptospira</taxon>
    </lineage>
</organism>
<evidence type="ECO:0000313" key="2">
    <source>
        <dbReference type="EMBL" id="TGK89023.1"/>
    </source>
</evidence>
<gene>
    <name evidence="1" type="ORF">EHQ23_05945</name>
    <name evidence="2" type="ORF">EHQ26_18470</name>
</gene>
<dbReference type="Proteomes" id="UP000297394">
    <property type="component" value="Unassembled WGS sequence"/>
</dbReference>
<comment type="caution">
    <text evidence="1">The sequence shown here is derived from an EMBL/GenBank/DDBJ whole genome shotgun (WGS) entry which is preliminary data.</text>
</comment>
<reference evidence="2" key="1">
    <citation type="submission" date="2018-10" db="EMBL/GenBank/DDBJ databases">
        <authorList>
            <person name="Vincent A.T."/>
            <person name="Schiettekatte O."/>
            <person name="Bourhy P."/>
            <person name="Veyrier F.J."/>
            <person name="Picardeau M."/>
        </authorList>
    </citation>
    <scope>NUCLEOTIDE SEQUENCE</scope>
    <source>
        <strain evidence="2">201800281</strain>
    </source>
</reference>
<keyword evidence="4" id="KW-1185">Reference proteome</keyword>
<dbReference type="Proteomes" id="UP000297918">
    <property type="component" value="Unassembled WGS sequence"/>
</dbReference>
<evidence type="ECO:0000313" key="4">
    <source>
        <dbReference type="Proteomes" id="UP000297918"/>
    </source>
</evidence>
<evidence type="ECO:0000313" key="1">
    <source>
        <dbReference type="EMBL" id="TGK88375.1"/>
    </source>
</evidence>
<dbReference type="EMBL" id="RQFL01000031">
    <property type="protein sequence ID" value="TGK89023.1"/>
    <property type="molecule type" value="Genomic_DNA"/>
</dbReference>
<dbReference type="AlphaFoldDB" id="A0A4V3JKZ2"/>
<proteinExistence type="predicted"/>
<evidence type="ECO:0000313" key="3">
    <source>
        <dbReference type="Proteomes" id="UP000297394"/>
    </source>
</evidence>
<dbReference type="OrthoDB" id="345901at2"/>
<dbReference type="RefSeq" id="WP_135749000.1">
    <property type="nucleotide sequence ID" value="NZ_RQFL01000031.1"/>
</dbReference>
<protein>
    <submittedName>
        <fullName evidence="1">Uncharacterized protein</fullName>
    </submittedName>
</protein>
<sequence>MLARIFFILIVSVLVFGKSQAWTSIAEFTESGEIFVSENNSEEPPSEGEGFIYIPTLPVSVSIIQFYSFSIAALLAPNIVSIKFPDRRGSPKFT</sequence>
<reference evidence="3 4" key="2">
    <citation type="journal article" date="2019" name="PLoS Negl. Trop. Dis.">
        <title>Revisiting the worldwide diversity of Leptospira species in the environment.</title>
        <authorList>
            <person name="Vincent A.T."/>
            <person name="Schiettekatte O."/>
            <person name="Bourhy P."/>
            <person name="Veyrier F.J."/>
            <person name="Picardeau M."/>
        </authorList>
    </citation>
    <scope>NUCLEOTIDE SEQUENCE [LARGE SCALE GENOMIC DNA]</scope>
    <source>
        <strain evidence="1 3">201800280</strain>
        <strain evidence="4">201800281</strain>
    </source>
</reference>
<dbReference type="EMBL" id="RQFM01000010">
    <property type="protein sequence ID" value="TGK88375.1"/>
    <property type="molecule type" value="Genomic_DNA"/>
</dbReference>
<name>A0A4V3JKZ2_9LEPT</name>